<dbReference type="PROSITE" id="PS50082">
    <property type="entry name" value="WD_REPEATS_2"/>
    <property type="match status" value="1"/>
</dbReference>
<dbReference type="GO" id="GO:0051015">
    <property type="term" value="F:actin filament binding"/>
    <property type="evidence" value="ECO:0007669"/>
    <property type="project" value="TreeGrafter"/>
</dbReference>
<organism evidence="6 7">
    <name type="scientific">Protopolystoma xenopodis</name>
    <dbReference type="NCBI Taxonomy" id="117903"/>
    <lineage>
        <taxon>Eukaryota</taxon>
        <taxon>Metazoa</taxon>
        <taxon>Spiralia</taxon>
        <taxon>Lophotrochozoa</taxon>
        <taxon>Platyhelminthes</taxon>
        <taxon>Monogenea</taxon>
        <taxon>Polyopisthocotylea</taxon>
        <taxon>Polystomatidea</taxon>
        <taxon>Polystomatidae</taxon>
        <taxon>Protopolystoma</taxon>
    </lineage>
</organism>
<feature type="domain" description="DUF1899" evidence="5">
    <location>
        <begin position="2"/>
        <end position="63"/>
    </location>
</feature>
<gene>
    <name evidence="6" type="ORF">PXEA_LOCUS19343</name>
</gene>
<dbReference type="SMART" id="SM01166">
    <property type="entry name" value="DUF1899"/>
    <property type="match status" value="1"/>
</dbReference>
<keyword evidence="2 4" id="KW-0677">Repeat</keyword>
<dbReference type="InterPro" id="IPR015048">
    <property type="entry name" value="DUF1899"/>
</dbReference>
<dbReference type="InterPro" id="IPR015505">
    <property type="entry name" value="Coronin"/>
</dbReference>
<evidence type="ECO:0000259" key="5">
    <source>
        <dbReference type="SMART" id="SM01166"/>
    </source>
</evidence>
<dbReference type="PROSITE" id="PS50294">
    <property type="entry name" value="WD_REPEATS_REGION"/>
    <property type="match status" value="1"/>
</dbReference>
<sequence length="144" mass="15700">MSGIRMSKYKHVFGKPLKREECYDSMRITKSSWDSCFCSVNPKFFAVVTEAAGGGRVPANAPLVSGHTAAVLDIQWCPHNDNLIASASEDCTAKVWDIPENGLTENLSEPVANLVGHQRRVGLVVWHPTAEHVLLTSGRPNSAI</sequence>
<protein>
    <recommendedName>
        <fullName evidence="4">Coronin</fullName>
    </recommendedName>
</protein>
<keyword evidence="7" id="KW-1185">Reference proteome</keyword>
<dbReference type="OrthoDB" id="1850764at2759"/>
<dbReference type="Proteomes" id="UP000784294">
    <property type="component" value="Unassembled WGS sequence"/>
</dbReference>
<comment type="caution">
    <text evidence="6">The sequence shown here is derived from an EMBL/GenBank/DDBJ whole genome shotgun (WGS) entry which is preliminary data.</text>
</comment>
<evidence type="ECO:0000256" key="2">
    <source>
        <dbReference type="ARBA" id="ARBA00022737"/>
    </source>
</evidence>
<dbReference type="PROSITE" id="PS00678">
    <property type="entry name" value="WD_REPEATS_1"/>
    <property type="match status" value="1"/>
</dbReference>
<evidence type="ECO:0000313" key="7">
    <source>
        <dbReference type="Proteomes" id="UP000784294"/>
    </source>
</evidence>
<evidence type="ECO:0000256" key="1">
    <source>
        <dbReference type="ARBA" id="ARBA00022574"/>
    </source>
</evidence>
<dbReference type="GO" id="GO:0007015">
    <property type="term" value="P:actin filament organization"/>
    <property type="evidence" value="ECO:0007669"/>
    <property type="project" value="TreeGrafter"/>
</dbReference>
<dbReference type="Pfam" id="PF08953">
    <property type="entry name" value="DUF1899"/>
    <property type="match status" value="1"/>
</dbReference>
<dbReference type="InterPro" id="IPR019775">
    <property type="entry name" value="WD40_repeat_CS"/>
</dbReference>
<dbReference type="InterPro" id="IPR001680">
    <property type="entry name" value="WD40_rpt"/>
</dbReference>
<dbReference type="InterPro" id="IPR015943">
    <property type="entry name" value="WD40/YVTN_repeat-like_dom_sf"/>
</dbReference>
<dbReference type="PANTHER" id="PTHR10856:SF0">
    <property type="entry name" value="CORONIN"/>
    <property type="match status" value="1"/>
</dbReference>
<reference evidence="6" key="1">
    <citation type="submission" date="2018-11" db="EMBL/GenBank/DDBJ databases">
        <authorList>
            <consortium name="Pathogen Informatics"/>
        </authorList>
    </citation>
    <scope>NUCLEOTIDE SEQUENCE</scope>
</reference>
<dbReference type="Gene3D" id="2.130.10.10">
    <property type="entry name" value="YVTN repeat-like/Quinoprotein amine dehydrogenase"/>
    <property type="match status" value="1"/>
</dbReference>
<keyword evidence="1 3" id="KW-0853">WD repeat</keyword>
<accession>A0A448X220</accession>
<dbReference type="AlphaFoldDB" id="A0A448X220"/>
<dbReference type="SUPFAM" id="SSF50978">
    <property type="entry name" value="WD40 repeat-like"/>
    <property type="match status" value="1"/>
</dbReference>
<evidence type="ECO:0000313" key="6">
    <source>
        <dbReference type="EMBL" id="VEL25903.1"/>
    </source>
</evidence>
<feature type="repeat" description="WD" evidence="3">
    <location>
        <begin position="64"/>
        <end position="106"/>
    </location>
</feature>
<dbReference type="SMART" id="SM00320">
    <property type="entry name" value="WD40"/>
    <property type="match status" value="1"/>
</dbReference>
<evidence type="ECO:0000256" key="4">
    <source>
        <dbReference type="RuleBase" id="RU280818"/>
    </source>
</evidence>
<name>A0A448X220_9PLAT</name>
<dbReference type="Pfam" id="PF00400">
    <property type="entry name" value="WD40"/>
    <property type="match status" value="1"/>
</dbReference>
<proteinExistence type="inferred from homology"/>
<dbReference type="InterPro" id="IPR036322">
    <property type="entry name" value="WD40_repeat_dom_sf"/>
</dbReference>
<comment type="similarity">
    <text evidence="4">Belongs to the WD repeat coronin family.</text>
</comment>
<evidence type="ECO:0000256" key="3">
    <source>
        <dbReference type="PROSITE-ProRule" id="PRU00221"/>
    </source>
</evidence>
<dbReference type="EMBL" id="CAAALY010076904">
    <property type="protein sequence ID" value="VEL25903.1"/>
    <property type="molecule type" value="Genomic_DNA"/>
</dbReference>
<dbReference type="PANTHER" id="PTHR10856">
    <property type="entry name" value="CORONIN"/>
    <property type="match status" value="1"/>
</dbReference>